<dbReference type="Gene3D" id="3.40.50.11980">
    <property type="match status" value="1"/>
</dbReference>
<feature type="region of interest" description="Disordered" evidence="1">
    <location>
        <begin position="988"/>
        <end position="1034"/>
    </location>
</feature>
<evidence type="ECO:0000313" key="5">
    <source>
        <dbReference type="RefSeq" id="XP_040596542.1"/>
    </source>
</evidence>
<feature type="compositionally biased region" description="Polar residues" evidence="1">
    <location>
        <begin position="657"/>
        <end position="669"/>
    </location>
</feature>
<dbReference type="Gene3D" id="1.10.340.70">
    <property type="match status" value="1"/>
</dbReference>
<feature type="compositionally biased region" description="Low complexity" evidence="1">
    <location>
        <begin position="637"/>
        <end position="649"/>
    </location>
</feature>
<dbReference type="PROSITE" id="PS50879">
    <property type="entry name" value="RNASE_H_1"/>
    <property type="match status" value="1"/>
</dbReference>
<dbReference type="CDD" id="cd22477">
    <property type="entry name" value="KH-I_NYNRIN_like"/>
    <property type="match status" value="1"/>
</dbReference>
<protein>
    <submittedName>
        <fullName evidence="5">Protein NYNRIN</fullName>
    </submittedName>
</protein>
<dbReference type="InterPro" id="IPR036397">
    <property type="entry name" value="RNaseH_sf"/>
</dbReference>
<evidence type="ECO:0000256" key="1">
    <source>
        <dbReference type="SAM" id="MobiDB-lite"/>
    </source>
</evidence>
<evidence type="ECO:0000313" key="4">
    <source>
        <dbReference type="Proteomes" id="UP000886700"/>
    </source>
</evidence>
<evidence type="ECO:0000259" key="2">
    <source>
        <dbReference type="PROSITE" id="PS50879"/>
    </source>
</evidence>
<feature type="region of interest" description="Disordered" evidence="1">
    <location>
        <begin position="603"/>
        <end position="701"/>
    </location>
</feature>
<proteinExistence type="predicted"/>
<evidence type="ECO:0000259" key="3">
    <source>
        <dbReference type="PROSITE" id="PS50994"/>
    </source>
</evidence>
<feature type="region of interest" description="Disordered" evidence="1">
    <location>
        <begin position="579"/>
        <end position="598"/>
    </location>
</feature>
<dbReference type="InterPro" id="IPR041588">
    <property type="entry name" value="Integrase_H2C2"/>
</dbReference>
<dbReference type="InterPro" id="IPR056630">
    <property type="entry name" value="KH_N4BP1_2nd"/>
</dbReference>
<dbReference type="Pfam" id="PF23052">
    <property type="entry name" value="KH_N4BP1_2nd"/>
    <property type="match status" value="1"/>
</dbReference>
<feature type="domain" description="Integrase catalytic" evidence="3">
    <location>
        <begin position="1624"/>
        <end position="1725"/>
    </location>
</feature>
<dbReference type="Gene3D" id="3.30.420.10">
    <property type="entry name" value="Ribonuclease H-like superfamily/Ribonuclease H"/>
    <property type="match status" value="2"/>
</dbReference>
<dbReference type="PANTHER" id="PTHR12876">
    <property type="entry name" value="N4BP1-RELATED"/>
    <property type="match status" value="1"/>
</dbReference>
<dbReference type="InterPro" id="IPR021869">
    <property type="entry name" value="RNase_Zc3h12_NYN"/>
</dbReference>
<dbReference type="CDD" id="cd09032">
    <property type="entry name" value="KH-I_N4BP1_like_rpt1"/>
    <property type="match status" value="1"/>
</dbReference>
<dbReference type="InterPro" id="IPR002156">
    <property type="entry name" value="RNaseH_domain"/>
</dbReference>
<dbReference type="InterPro" id="IPR051101">
    <property type="entry name" value="ZC3H12/N4BP1_RNase_Reg"/>
</dbReference>
<organism evidence="4 5">
    <name type="scientific">Mesocricetus auratus</name>
    <name type="common">Golden hamster</name>
    <dbReference type="NCBI Taxonomy" id="10036"/>
    <lineage>
        <taxon>Eukaryota</taxon>
        <taxon>Metazoa</taxon>
        <taxon>Chordata</taxon>
        <taxon>Craniata</taxon>
        <taxon>Vertebrata</taxon>
        <taxon>Euteleostomi</taxon>
        <taxon>Mammalia</taxon>
        <taxon>Eutheria</taxon>
        <taxon>Euarchontoglires</taxon>
        <taxon>Glires</taxon>
        <taxon>Rodentia</taxon>
        <taxon>Myomorpha</taxon>
        <taxon>Muroidea</taxon>
        <taxon>Cricetidae</taxon>
        <taxon>Cricetinae</taxon>
        <taxon>Mesocricetus</taxon>
    </lineage>
</organism>
<dbReference type="InterPro" id="IPR043128">
    <property type="entry name" value="Rev_trsase/Diguanyl_cyclase"/>
</dbReference>
<feature type="compositionally biased region" description="Basic and acidic residues" evidence="1">
    <location>
        <begin position="428"/>
        <end position="443"/>
    </location>
</feature>
<accession>A0ABM2X0V7</accession>
<dbReference type="CDD" id="cd18728">
    <property type="entry name" value="PIN_N4BP1-like"/>
    <property type="match status" value="1"/>
</dbReference>
<feature type="region of interest" description="Disordered" evidence="1">
    <location>
        <begin position="1201"/>
        <end position="1221"/>
    </location>
</feature>
<keyword evidence="4" id="KW-1185">Reference proteome</keyword>
<dbReference type="SUPFAM" id="SSF56672">
    <property type="entry name" value="DNA/RNA polymerases"/>
    <property type="match status" value="1"/>
</dbReference>
<dbReference type="Pfam" id="PF11977">
    <property type="entry name" value="RNase_Zc3h12a"/>
    <property type="match status" value="1"/>
</dbReference>
<dbReference type="Gene3D" id="3.30.70.270">
    <property type="match status" value="1"/>
</dbReference>
<dbReference type="Proteomes" id="UP000886700">
    <property type="component" value="Unplaced"/>
</dbReference>
<dbReference type="InterPro" id="IPR041577">
    <property type="entry name" value="RT_RNaseH_2"/>
</dbReference>
<feature type="compositionally biased region" description="Low complexity" evidence="1">
    <location>
        <begin position="608"/>
        <end position="630"/>
    </location>
</feature>
<dbReference type="Pfam" id="PF17919">
    <property type="entry name" value="RT_RNaseH_2"/>
    <property type="match status" value="1"/>
</dbReference>
<dbReference type="Pfam" id="PF23050">
    <property type="entry name" value="KH_N4BP1_1st"/>
    <property type="match status" value="1"/>
</dbReference>
<dbReference type="SUPFAM" id="SSF53098">
    <property type="entry name" value="Ribonuclease H-like"/>
    <property type="match status" value="2"/>
</dbReference>
<dbReference type="PANTHER" id="PTHR12876:SF2">
    <property type="entry name" value="PROTEIN NYNRIN"/>
    <property type="match status" value="1"/>
</dbReference>
<sequence length="1917" mass="210502">MLLSGGRPPAQEWFMVQSKSKPRVHRQRLQVQRIFRVKVNAFQSRPDNPYFWLQLEGPRENTGKAKEYLKGLCSPELWKEVRYPPVLHCAFLGAQGLFLDCLCWSTLAYLVPGPPGSLMVGGLTESFTMIQNWLEELVARLRWGPAPMVTPRGVWETEVTRAFGALVWIRGDQYAGDLLQLPPAVQELLLSLVRDAAGKEDIVDWLSHFGISGTCSNPEVLIYPTPQQKEGSSLVTIGESPGPFLEIGTWNQASENSKRSTGLGAAGSLMPVQSTQQETACQLVQICSNKQGDTDSAREEGAIVQTLSSQDSANHTQALLQQRQAQRMEDRVSLQSPVSALSAWAPGPAFGPLWPGTIAATFWKINKLHSLHLAWLLSQACLNFPFWQRPVGPIQLKLPGQTRLPLNLGWKPKALAPLPSTENQACRPDGEPGRETSLEHSPKPETPTGGTRLSVVPGDCAIEEMVSSGPPQVAPSLTSIPQVGVEQKDERSALSDGKGLEKLSPSVLPTEQRGPTAHQRPVAQAEMTDQSVPKAPTMSETLEMPTATTVSKVEHLPTEEGLPTAPKVPPALERSAVCTEPAAPKVPPTSSKPAAPVVPTAPQRALGQQAAPVVPTAPQQATPVVPTAPQRALGQQAAPVVPTAPKTPAQKMPSVKTPASPTPKVQTGNATKAGPATPKTPSTTKAPATSKASRASKTSVAQVPVVAGQTLDVAKPLSEVQASKSRAVGPKGQGKAGRQGLQASSTLASRNSHPFLREGLLGAWEGAQRQSSRHPQAINTVTSFQRYHEALNTPFELNLSGEPGNPGLRRVVIDGSSVAMVHGLQHFFSCRGIAMAVQYFWNRGHREVTVFVPTWQLKKHRRVRESHFLTQLHSLRMLSITPSQLENGKKITTYDYRFMVKLAEETDGIIVTNEQIHILMNNSKKLMVRDRLLPFTFAGNLFMVPDDPLGRDGPTLDEFLKKPNRLDMDIGNFLKVWKTLPLSSASVSELSDDAGPEPLVGPQSVEEVGEEREKSPEEELVEGPGTPKPDEQDDHYSSLVAVFGAECPSLSEEILWCLSLHDPSEGALDIDLLPAVSSPCLPPWDGKAPCQQVLAQLTQLTIPSNFTALSFFMGFMDSHRDVIPDYEVLMGPLHGLLKQKPDWQWNQEHEKAFLALKRALVSALCLSAPNSHLPFYLEVTVSRVSLTAILQQEHSGRKHPIAYTSKPLLPDEDSEGPQSGGDSPYAVSWALRHFSRYIGDNPVVLRLSYASRTAVDSETRESHRASKEWLIRWSLLVQDKGKRELEFSLLQGLLGENQLLTAASSMPRVFQLLPPSTDLSAFICIHVSGYCFYRDDELCAGFGLYILSPTSPPVSLAFSCPPHTPTCAHLAAVACGLERFGQSRLPVVFLTHCNWIFSVLWELLPLWKARGFLSSDGAPLPHPSLLSYIMSLTSGFSSLPFIYRTSYRGSLFAVTVDNLAKQGAQGGGQWWDLPKDVPVPVVTPHAKGRKPDLRALQRSDSTLADIIAKLQAGQKLSGPSPFSSAFNSLSLDKDSGLLMFKGEKHPRVWVVPRQLRRDLIFSVHDTPLGGHQGPEETYKKLRLLGWWPGMQEHVKDYCRSCLFCIPKNLTGGELKVIESPWPLRSTAPWSSLQIEVVGPVTASEEGHKYVLLVADANTRWVEAFPLKPYTHMAVAHVLLQHVFARWGVPIRLEAAQGPQFARHVLVSCGLALGAQVTTLSRALQFPCLMSSEAYWEFKRALKEFIFLHGKKWAASLPLLHLAFRASTTQATPYQVLTGGEMRLMEPLWWEVSSANIEGLKMDAFSSRLTWELLDLHWRVAEKAGEKADNRRLKREVQEKDWKVGDQVLLLSLPRNGSSAKWMGPFYIGDRLSPSLYRVWGFPIPEKLGLVYPSSLMKAFANGSTPLSLSVPLSELEL</sequence>
<dbReference type="InterPro" id="IPR001584">
    <property type="entry name" value="Integrase_cat-core"/>
</dbReference>
<feature type="compositionally biased region" description="Basic and acidic residues" evidence="1">
    <location>
        <begin position="486"/>
        <end position="501"/>
    </location>
</feature>
<feature type="region of interest" description="Disordered" evidence="1">
    <location>
        <begin position="717"/>
        <end position="749"/>
    </location>
</feature>
<dbReference type="PROSITE" id="PS50994">
    <property type="entry name" value="INTEGRASE"/>
    <property type="match status" value="1"/>
</dbReference>
<feature type="region of interest" description="Disordered" evidence="1">
    <location>
        <begin position="416"/>
        <end position="544"/>
    </location>
</feature>
<dbReference type="InterPro" id="IPR012337">
    <property type="entry name" value="RNaseH-like_sf"/>
</dbReference>
<dbReference type="GeneID" id="101827374"/>
<feature type="compositionally biased region" description="Low complexity" evidence="1">
    <location>
        <begin position="670"/>
        <end position="699"/>
    </location>
</feature>
<dbReference type="Pfam" id="PF17921">
    <property type="entry name" value="Integrase_H2C2"/>
    <property type="match status" value="1"/>
</dbReference>
<gene>
    <name evidence="5" type="primary">Nynrin</name>
</gene>
<dbReference type="InterPro" id="IPR043502">
    <property type="entry name" value="DNA/RNA_pol_sf"/>
</dbReference>
<reference evidence="5" key="1">
    <citation type="submission" date="2025-08" db="UniProtKB">
        <authorList>
            <consortium name="RefSeq"/>
        </authorList>
    </citation>
    <scope>IDENTIFICATION</scope>
    <source>
        <tissue evidence="5">Liver</tissue>
    </source>
</reference>
<dbReference type="RefSeq" id="XP_040596542.1">
    <property type="nucleotide sequence ID" value="XM_040740608.1"/>
</dbReference>
<name>A0ABM2X0V7_MESAU</name>
<feature type="domain" description="RNase H type-1" evidence="2">
    <location>
        <begin position="1319"/>
        <end position="1465"/>
    </location>
</feature>
<dbReference type="InterPro" id="IPR056629">
    <property type="entry name" value="KH_N4BP1_1st"/>
</dbReference>